<dbReference type="OrthoDB" id="8064698at2759"/>
<dbReference type="Proteomes" id="UP000269221">
    <property type="component" value="Unassembled WGS sequence"/>
</dbReference>
<dbReference type="EMBL" id="QRBI01000102">
    <property type="protein sequence ID" value="RMC16662.1"/>
    <property type="molecule type" value="Genomic_DNA"/>
</dbReference>
<keyword evidence="2" id="KW-1185">Reference proteome</keyword>
<comment type="caution">
    <text evidence="1">The sequence shown here is derived from an EMBL/GenBank/DDBJ whole genome shotgun (WGS) entry which is preliminary data.</text>
</comment>
<sequence length="174" mass="19167">MHMGMLVIEKLNMTQESALAARKANPGCIQGNVARRLEEGILPLSSTAEFKVLSGKIKDDHGLSGKLLFLQSEYPIKPRTLPLLSLFIFISLHLHLSSSSPPPQPGVVDSQENRWILKLINKDLSRLSPLPVVLTSSLDMIITVATRHNKWWRMRATSEGNRTGTLSVTPAGPP</sequence>
<gene>
    <name evidence="1" type="ORF">DUI87_06601</name>
</gene>
<evidence type="ECO:0000313" key="1">
    <source>
        <dbReference type="EMBL" id="RMC16662.1"/>
    </source>
</evidence>
<reference evidence="1 2" key="1">
    <citation type="submission" date="2018-07" db="EMBL/GenBank/DDBJ databases">
        <title>A high quality draft genome assembly of the barn swallow (H. rustica rustica).</title>
        <authorList>
            <person name="Formenti G."/>
            <person name="Chiara M."/>
            <person name="Poveda L."/>
            <person name="Francoijs K.-J."/>
            <person name="Bonisoli-Alquati A."/>
            <person name="Canova L."/>
            <person name="Gianfranceschi L."/>
            <person name="Horner D.S."/>
            <person name="Saino N."/>
        </authorList>
    </citation>
    <scope>NUCLEOTIDE SEQUENCE [LARGE SCALE GENOMIC DNA]</scope>
    <source>
        <strain evidence="1">Chelidonia</strain>
        <tissue evidence="1">Blood</tissue>
    </source>
</reference>
<protein>
    <submittedName>
        <fullName evidence="1">Uncharacterized protein</fullName>
    </submittedName>
</protein>
<accession>A0A3M0KTM2</accession>
<name>A0A3M0KTM2_HIRRU</name>
<dbReference type="AlphaFoldDB" id="A0A3M0KTM2"/>
<organism evidence="1 2">
    <name type="scientific">Hirundo rustica rustica</name>
    <dbReference type="NCBI Taxonomy" id="333673"/>
    <lineage>
        <taxon>Eukaryota</taxon>
        <taxon>Metazoa</taxon>
        <taxon>Chordata</taxon>
        <taxon>Craniata</taxon>
        <taxon>Vertebrata</taxon>
        <taxon>Euteleostomi</taxon>
        <taxon>Archelosauria</taxon>
        <taxon>Archosauria</taxon>
        <taxon>Dinosauria</taxon>
        <taxon>Saurischia</taxon>
        <taxon>Theropoda</taxon>
        <taxon>Coelurosauria</taxon>
        <taxon>Aves</taxon>
        <taxon>Neognathae</taxon>
        <taxon>Neoaves</taxon>
        <taxon>Telluraves</taxon>
        <taxon>Australaves</taxon>
        <taxon>Passeriformes</taxon>
        <taxon>Sylvioidea</taxon>
        <taxon>Hirundinidae</taxon>
        <taxon>Hirundo</taxon>
    </lineage>
</organism>
<proteinExistence type="predicted"/>
<evidence type="ECO:0000313" key="2">
    <source>
        <dbReference type="Proteomes" id="UP000269221"/>
    </source>
</evidence>